<evidence type="ECO:0000256" key="6">
    <source>
        <dbReference type="RuleBase" id="RU000682"/>
    </source>
</evidence>
<keyword evidence="3 5" id="KW-0371">Homeobox</keyword>
<dbReference type="Gene3D" id="1.10.10.60">
    <property type="entry name" value="Homeodomain-like"/>
    <property type="match status" value="1"/>
</dbReference>
<dbReference type="PANTHER" id="PTHR45664">
    <property type="entry name" value="PROTEIN ZERKNUELLT 1-RELATED"/>
    <property type="match status" value="1"/>
</dbReference>
<dbReference type="PROSITE" id="PS00027">
    <property type="entry name" value="HOMEOBOX_1"/>
    <property type="match status" value="1"/>
</dbReference>
<dbReference type="Pfam" id="PF00046">
    <property type="entry name" value="Homeodomain"/>
    <property type="match status" value="1"/>
</dbReference>
<name>A0A8R2ABT2_ACYPI</name>
<dbReference type="PANTHER" id="PTHR45664:SF20">
    <property type="entry name" value="AGAP001560-PA"/>
    <property type="match status" value="1"/>
</dbReference>
<evidence type="ECO:0000313" key="10">
    <source>
        <dbReference type="EnsemblMetazoa" id="XP_003245762.2"/>
    </source>
</evidence>
<dbReference type="PROSITE" id="PS50071">
    <property type="entry name" value="HOMEOBOX_2"/>
    <property type="match status" value="1"/>
</dbReference>
<feature type="transmembrane region" description="Helical" evidence="8">
    <location>
        <begin position="31"/>
        <end position="50"/>
    </location>
</feature>
<keyword evidence="11" id="KW-1185">Reference proteome</keyword>
<keyword evidence="8" id="KW-0472">Membrane</keyword>
<reference evidence="11" key="1">
    <citation type="submission" date="2010-06" db="EMBL/GenBank/DDBJ databases">
        <authorList>
            <person name="Jiang H."/>
            <person name="Abraham K."/>
            <person name="Ali S."/>
            <person name="Alsbrooks S.L."/>
            <person name="Anim B.N."/>
            <person name="Anosike U.S."/>
            <person name="Attaway T."/>
            <person name="Bandaranaike D.P."/>
            <person name="Battles P.K."/>
            <person name="Bell S.N."/>
            <person name="Bell A.V."/>
            <person name="Beltran B."/>
            <person name="Bickham C."/>
            <person name="Bustamante Y."/>
            <person name="Caleb T."/>
            <person name="Canada A."/>
            <person name="Cardenas V."/>
            <person name="Carter K."/>
            <person name="Chacko J."/>
            <person name="Chandrabose M.N."/>
            <person name="Chavez D."/>
            <person name="Chavez A."/>
            <person name="Chen L."/>
            <person name="Chu H.-S."/>
            <person name="Claassen K.J."/>
            <person name="Cockrell R."/>
            <person name="Collins M."/>
            <person name="Cooper J.A."/>
            <person name="Cree A."/>
            <person name="Curry S.M."/>
            <person name="Da Y."/>
            <person name="Dao M.D."/>
            <person name="Das B."/>
            <person name="Davila M.-L."/>
            <person name="Davy-Carroll L."/>
            <person name="Denson S."/>
            <person name="Dinh H."/>
            <person name="Ebong V.E."/>
            <person name="Edwards J.R."/>
            <person name="Egan A."/>
            <person name="El-Daye J."/>
            <person name="Escobedo L."/>
            <person name="Fernandez S."/>
            <person name="Fernando P.R."/>
            <person name="Flagg N."/>
            <person name="Forbes L.D."/>
            <person name="Fowler R.G."/>
            <person name="Fu Q."/>
            <person name="Gabisi R.A."/>
            <person name="Ganer J."/>
            <person name="Garbino Pronczuk A."/>
            <person name="Garcia R.M."/>
            <person name="Garner T."/>
            <person name="Garrett T.E."/>
            <person name="Gonzalez D.A."/>
            <person name="Hamid H."/>
            <person name="Hawkins E.S."/>
            <person name="Hirani K."/>
            <person name="Hogues M.E."/>
            <person name="Hollins B."/>
            <person name="Hsiao C.-H."/>
            <person name="Jabil R."/>
            <person name="James M.L."/>
            <person name="Jhangiani S.N."/>
            <person name="Johnson B."/>
            <person name="Johnson Q."/>
            <person name="Joshi V."/>
            <person name="Kalu J.B."/>
            <person name="Kam C."/>
            <person name="Kashfia A."/>
            <person name="Keebler J."/>
            <person name="Kisamo H."/>
            <person name="Kovar C.L."/>
            <person name="Lago L.A."/>
            <person name="Lai C.-Y."/>
            <person name="Laidlaw J."/>
            <person name="Lara F."/>
            <person name="Le T.-K."/>
            <person name="Lee S.L."/>
            <person name="Legall F.H."/>
            <person name="Lemon S.J."/>
            <person name="Lewis L.R."/>
            <person name="Li B."/>
            <person name="Liu Y."/>
            <person name="Liu Y.-S."/>
            <person name="Lopez J."/>
            <person name="Lozado R.J."/>
            <person name="Lu J."/>
            <person name="Madu R.C."/>
            <person name="Maheshwari M."/>
            <person name="Maheshwari R."/>
            <person name="Malloy K."/>
            <person name="Martinez E."/>
            <person name="Mathew T."/>
            <person name="Mercado I.C."/>
            <person name="Mercado C."/>
            <person name="Meyer B."/>
            <person name="Montgomery K."/>
            <person name="Morgan M.B."/>
            <person name="Munidasa M."/>
            <person name="Nazareth L.V."/>
            <person name="Nelson J."/>
            <person name="Ng B.M."/>
            <person name="Nguyen N.B."/>
            <person name="Nguyen P.Q."/>
            <person name="Nguyen T."/>
            <person name="Obregon M."/>
            <person name="Okwuonu G.O."/>
            <person name="Onwere C.G."/>
            <person name="Orozco G."/>
            <person name="Parra A."/>
            <person name="Patel S."/>
            <person name="Patil S."/>
            <person name="Perez A."/>
            <person name="Perez Y."/>
            <person name="Pham C."/>
            <person name="Primus E.L."/>
            <person name="Pu L.-L."/>
            <person name="Puazo M."/>
            <person name="Qin X."/>
            <person name="Quiroz J.B."/>
            <person name="Reese J."/>
            <person name="Richards S."/>
            <person name="Rives C.M."/>
            <person name="Robberts R."/>
            <person name="Ruiz S.J."/>
            <person name="Ruiz M.J."/>
            <person name="Santibanez J."/>
            <person name="Schneider B.W."/>
            <person name="Sisson I."/>
            <person name="Smith M."/>
            <person name="Sodergren E."/>
            <person name="Song X.-Z."/>
            <person name="Song B.B."/>
            <person name="Summersgill H."/>
            <person name="Thelus R."/>
            <person name="Thornton R.D."/>
            <person name="Trejos Z.Y."/>
            <person name="Usmani K."/>
            <person name="Vattathil S."/>
            <person name="Villasana D."/>
            <person name="Walker D.L."/>
            <person name="Wang S."/>
            <person name="Wang K."/>
            <person name="White C.S."/>
            <person name="Williams A.C."/>
            <person name="Williamson J."/>
            <person name="Wilson K."/>
            <person name="Woghiren I.O."/>
            <person name="Woodworth J.R."/>
            <person name="Worley K.C."/>
            <person name="Wright R.A."/>
            <person name="Wu W."/>
            <person name="Young L."/>
            <person name="Zhang L."/>
            <person name="Zhang J."/>
            <person name="Zhu Y."/>
            <person name="Muzny D.M."/>
            <person name="Weinstock G."/>
            <person name="Gibbs R.A."/>
        </authorList>
    </citation>
    <scope>NUCLEOTIDE SEQUENCE [LARGE SCALE GENOMIC DNA]</scope>
    <source>
        <strain evidence="11">LSR1</strain>
    </source>
</reference>
<dbReference type="SMART" id="SM00389">
    <property type="entry name" value="HOX"/>
    <property type="match status" value="1"/>
</dbReference>
<dbReference type="CDD" id="cd00086">
    <property type="entry name" value="homeodomain"/>
    <property type="match status" value="1"/>
</dbReference>
<dbReference type="Proteomes" id="UP000007819">
    <property type="component" value="Chromosome A3"/>
</dbReference>
<dbReference type="InterPro" id="IPR009057">
    <property type="entry name" value="Homeodomain-like_sf"/>
</dbReference>
<dbReference type="KEGG" id="api:100568869"/>
<evidence type="ECO:0000256" key="4">
    <source>
        <dbReference type="ARBA" id="ARBA00023242"/>
    </source>
</evidence>
<evidence type="ECO:0000256" key="8">
    <source>
        <dbReference type="SAM" id="Phobius"/>
    </source>
</evidence>
<protein>
    <recommendedName>
        <fullName evidence="9">Homeobox domain-containing protein</fullName>
    </recommendedName>
</protein>
<feature type="region of interest" description="Disordered" evidence="7">
    <location>
        <begin position="256"/>
        <end position="276"/>
    </location>
</feature>
<dbReference type="GeneID" id="100568869"/>
<dbReference type="GO" id="GO:0005634">
    <property type="term" value="C:nucleus"/>
    <property type="evidence" value="ECO:0007669"/>
    <property type="project" value="UniProtKB-SubCell"/>
</dbReference>
<keyword evidence="2 5" id="KW-0238">DNA-binding</keyword>
<dbReference type="RefSeq" id="XP_003245762.2">
    <property type="nucleotide sequence ID" value="XM_003245714.4"/>
</dbReference>
<organism evidence="10 11">
    <name type="scientific">Acyrthosiphon pisum</name>
    <name type="common">Pea aphid</name>
    <dbReference type="NCBI Taxonomy" id="7029"/>
    <lineage>
        <taxon>Eukaryota</taxon>
        <taxon>Metazoa</taxon>
        <taxon>Ecdysozoa</taxon>
        <taxon>Arthropoda</taxon>
        <taxon>Hexapoda</taxon>
        <taxon>Insecta</taxon>
        <taxon>Pterygota</taxon>
        <taxon>Neoptera</taxon>
        <taxon>Paraneoptera</taxon>
        <taxon>Hemiptera</taxon>
        <taxon>Sternorrhyncha</taxon>
        <taxon>Aphidomorpha</taxon>
        <taxon>Aphidoidea</taxon>
        <taxon>Aphididae</taxon>
        <taxon>Macrosiphini</taxon>
        <taxon>Acyrthosiphon</taxon>
    </lineage>
</organism>
<dbReference type="AlphaFoldDB" id="A0A8R2ABT2"/>
<dbReference type="OrthoDB" id="6159439at2759"/>
<keyword evidence="4 5" id="KW-0539">Nucleus</keyword>
<evidence type="ECO:0000256" key="3">
    <source>
        <dbReference type="ARBA" id="ARBA00023155"/>
    </source>
</evidence>
<comment type="subcellular location">
    <subcellularLocation>
        <location evidence="1 5 6">Nucleus</location>
    </subcellularLocation>
</comment>
<feature type="region of interest" description="Disordered" evidence="7">
    <location>
        <begin position="183"/>
        <end position="215"/>
    </location>
</feature>
<feature type="compositionally biased region" description="Polar residues" evidence="7">
    <location>
        <begin position="1"/>
        <end position="13"/>
    </location>
</feature>
<keyword evidence="8" id="KW-1133">Transmembrane helix</keyword>
<proteinExistence type="predicted"/>
<feature type="region of interest" description="Disordered" evidence="7">
    <location>
        <begin position="1"/>
        <end position="23"/>
    </location>
</feature>
<evidence type="ECO:0000256" key="5">
    <source>
        <dbReference type="PROSITE-ProRule" id="PRU00108"/>
    </source>
</evidence>
<evidence type="ECO:0000256" key="1">
    <source>
        <dbReference type="ARBA" id="ARBA00004123"/>
    </source>
</evidence>
<dbReference type="InterPro" id="IPR020479">
    <property type="entry name" value="HD_metazoa"/>
</dbReference>
<dbReference type="InterPro" id="IPR001356">
    <property type="entry name" value="HD"/>
</dbReference>
<feature type="domain" description="Homeobox" evidence="9">
    <location>
        <begin position="273"/>
        <end position="333"/>
    </location>
</feature>
<evidence type="ECO:0000256" key="2">
    <source>
        <dbReference type="ARBA" id="ARBA00023125"/>
    </source>
</evidence>
<evidence type="ECO:0000259" key="9">
    <source>
        <dbReference type="PROSITE" id="PS50071"/>
    </source>
</evidence>
<evidence type="ECO:0000256" key="7">
    <source>
        <dbReference type="SAM" id="MobiDB-lite"/>
    </source>
</evidence>
<dbReference type="PRINTS" id="PR00024">
    <property type="entry name" value="HOMEOBOX"/>
</dbReference>
<evidence type="ECO:0000313" key="11">
    <source>
        <dbReference type="Proteomes" id="UP000007819"/>
    </source>
</evidence>
<feature type="compositionally biased region" description="Basic residues" evidence="7">
    <location>
        <begin position="202"/>
        <end position="212"/>
    </location>
</feature>
<dbReference type="InterPro" id="IPR017970">
    <property type="entry name" value="Homeobox_CS"/>
</dbReference>
<keyword evidence="8" id="KW-0812">Transmembrane</keyword>
<feature type="transmembrane region" description="Helical" evidence="8">
    <location>
        <begin position="56"/>
        <end position="76"/>
    </location>
</feature>
<reference evidence="10" key="2">
    <citation type="submission" date="2022-06" db="UniProtKB">
        <authorList>
            <consortium name="EnsemblMetazoa"/>
        </authorList>
    </citation>
    <scope>IDENTIFICATION</scope>
</reference>
<dbReference type="GO" id="GO:0000978">
    <property type="term" value="F:RNA polymerase II cis-regulatory region sequence-specific DNA binding"/>
    <property type="evidence" value="ECO:0007669"/>
    <property type="project" value="TreeGrafter"/>
</dbReference>
<dbReference type="SUPFAM" id="SSF46689">
    <property type="entry name" value="Homeodomain-like"/>
    <property type="match status" value="1"/>
</dbReference>
<sequence length="384" mass="42194">MQTSGRQSVTTQPRCRRPQRWSSPCSCVKPVYIYLVVIILITDGIIVTVLKNYTAVLLFIKVSTLCHVCVIGLLLIPNRFHGHDMDGPRWPVTMTSTKKTMSRSFLIDTLIGSVKRPSTTAAVAAAAAAATVSAASVPYHPQLNEYIQFLNRTAAAAAVYGYQSSTPVAFPSATNPRFFGYPVGGSSSGGGGGAFGKDHQQQHHNHQHHHHQKQEVVKPVPVVATNTSQRNKPHHAKTTAKKRTVNEMMAYDPDCAVPEDPLRENGESDTDSGSSKRIRTAFTSNQLLELEREFSSNMYLSRLRRIEIANCLRLSEKQVKIWFQNRRVKHKKEDGPTSSTKPGTPCCNCPKSCHQSSTAVGSTSGCRQIDIEGGDGDERCGQFD</sequence>
<dbReference type="EnsemblMetazoa" id="XM_003245714.4">
    <property type="protein sequence ID" value="XP_003245762.2"/>
    <property type="gene ID" value="LOC100568869"/>
</dbReference>
<accession>A0A8R2ABT2</accession>
<dbReference type="GO" id="GO:0000981">
    <property type="term" value="F:DNA-binding transcription factor activity, RNA polymerase II-specific"/>
    <property type="evidence" value="ECO:0007669"/>
    <property type="project" value="InterPro"/>
</dbReference>
<feature type="compositionally biased region" description="Gly residues" evidence="7">
    <location>
        <begin position="183"/>
        <end position="195"/>
    </location>
</feature>
<feature type="DNA-binding region" description="Homeobox" evidence="5">
    <location>
        <begin position="275"/>
        <end position="334"/>
    </location>
</feature>